<feature type="signal peptide" evidence="3">
    <location>
        <begin position="1"/>
        <end position="28"/>
    </location>
</feature>
<dbReference type="InterPro" id="IPR019826">
    <property type="entry name" value="Carboxylesterase_B_AS"/>
</dbReference>
<keyword evidence="7" id="KW-1185">Reference proteome</keyword>
<name>A0A370I8K1_9NOCA</name>
<sequence>MNASAGQFDRRRALGLGLGGAVAATALAATACSPGRRGGDSPSSTAAKPSDPLIAQTRAGAVRGVRDGEVTVWKGLRYAEAPTGQYRFAAPAPIQPWPGVREATEFGPAPLQFQLAADIPAPANQSEDCLFATVYSPGTDGRRPVIVWIPGGGFVSGAGSVYDGSAYARRGIVLVTINYRVNVFGYLYQPQRPGSGNAGLLDQLAALRWVRDNIAAFGGDPDNVTVMGESAGGMSIGLLLGMPQARGLFHRAIVQSGGARPTACPQGKTRTLDTLLHHLNLSTGQTGKLLDLPAEHLLTAAEKTYNDNSILTEPFRPLLDDHVLPAHPLDRLNPGTDLLIGTCAKEAYTFADNTLWQDRMEYIGRTAAGDQTWQRLQQIYRDSTPIDRDATLDLHSSVFVVMPSVWLAEHAHRAGNRVWQYTFDYPRASAAGAIHGSDLAFTFGTPDTRQLAPGTDTTEAQRLADTMVDTFTAFARTGTPTITAIPDWPQFRPDQRTTLAFDTTLRYTDDRLPDVQRQAWTGIDPRLVC</sequence>
<dbReference type="Pfam" id="PF00135">
    <property type="entry name" value="COesterase"/>
    <property type="match status" value="1"/>
</dbReference>
<feature type="region of interest" description="Disordered" evidence="4">
    <location>
        <begin position="32"/>
        <end position="52"/>
    </location>
</feature>
<dbReference type="EMBL" id="QQBC01000003">
    <property type="protein sequence ID" value="RDI66930.1"/>
    <property type="molecule type" value="Genomic_DNA"/>
</dbReference>
<keyword evidence="2 3" id="KW-0378">Hydrolase</keyword>
<dbReference type="Gene3D" id="3.40.50.1820">
    <property type="entry name" value="alpha/beta hydrolase"/>
    <property type="match status" value="1"/>
</dbReference>
<feature type="domain" description="Carboxylesterase type B" evidence="5">
    <location>
        <begin position="54"/>
        <end position="508"/>
    </location>
</feature>
<evidence type="ECO:0000256" key="2">
    <source>
        <dbReference type="ARBA" id="ARBA00022801"/>
    </source>
</evidence>
<reference evidence="6 7" key="1">
    <citation type="submission" date="2018-07" db="EMBL/GenBank/DDBJ databases">
        <title>Genomic Encyclopedia of Type Strains, Phase IV (KMG-IV): sequencing the most valuable type-strain genomes for metagenomic binning, comparative biology and taxonomic classification.</title>
        <authorList>
            <person name="Goeker M."/>
        </authorList>
    </citation>
    <scope>NUCLEOTIDE SEQUENCE [LARGE SCALE GENOMIC DNA]</scope>
    <source>
        <strain evidence="6 7">DSM 44290</strain>
    </source>
</reference>
<keyword evidence="3" id="KW-0732">Signal</keyword>
<dbReference type="SUPFAM" id="SSF53474">
    <property type="entry name" value="alpha/beta-Hydrolases"/>
    <property type="match status" value="1"/>
</dbReference>
<dbReference type="GO" id="GO:0016787">
    <property type="term" value="F:hydrolase activity"/>
    <property type="evidence" value="ECO:0007669"/>
    <property type="project" value="UniProtKB-KW"/>
</dbReference>
<evidence type="ECO:0000259" key="5">
    <source>
        <dbReference type="Pfam" id="PF00135"/>
    </source>
</evidence>
<organism evidence="6 7">
    <name type="scientific">Nocardia pseudobrasiliensis</name>
    <dbReference type="NCBI Taxonomy" id="45979"/>
    <lineage>
        <taxon>Bacteria</taxon>
        <taxon>Bacillati</taxon>
        <taxon>Actinomycetota</taxon>
        <taxon>Actinomycetes</taxon>
        <taxon>Mycobacteriales</taxon>
        <taxon>Nocardiaceae</taxon>
        <taxon>Nocardia</taxon>
    </lineage>
</organism>
<dbReference type="PROSITE" id="PS00122">
    <property type="entry name" value="CARBOXYLESTERASE_B_1"/>
    <property type="match status" value="1"/>
</dbReference>
<dbReference type="PROSITE" id="PS51318">
    <property type="entry name" value="TAT"/>
    <property type="match status" value="1"/>
</dbReference>
<dbReference type="RefSeq" id="WP_068004907.1">
    <property type="nucleotide sequence ID" value="NZ_QQBC01000003.1"/>
</dbReference>
<comment type="caution">
    <text evidence="6">The sequence shown here is derived from an EMBL/GenBank/DDBJ whole genome shotgun (WGS) entry which is preliminary data.</text>
</comment>
<proteinExistence type="inferred from homology"/>
<dbReference type="AlphaFoldDB" id="A0A370I8K1"/>
<dbReference type="PANTHER" id="PTHR11559">
    <property type="entry name" value="CARBOXYLESTERASE"/>
    <property type="match status" value="1"/>
</dbReference>
<dbReference type="InterPro" id="IPR050309">
    <property type="entry name" value="Type-B_Carboxylest/Lipase"/>
</dbReference>
<evidence type="ECO:0000256" key="3">
    <source>
        <dbReference type="RuleBase" id="RU361235"/>
    </source>
</evidence>
<dbReference type="InterPro" id="IPR002018">
    <property type="entry name" value="CarbesteraseB"/>
</dbReference>
<dbReference type="InterPro" id="IPR006311">
    <property type="entry name" value="TAT_signal"/>
</dbReference>
<feature type="chain" id="PRO_5039757141" description="Carboxylic ester hydrolase" evidence="3">
    <location>
        <begin position="29"/>
        <end position="529"/>
    </location>
</feature>
<dbReference type="EC" id="3.1.1.-" evidence="3"/>
<dbReference type="STRING" id="1210086.GCA_001613105_05986"/>
<feature type="compositionally biased region" description="Low complexity" evidence="4">
    <location>
        <begin position="32"/>
        <end position="44"/>
    </location>
</feature>
<gene>
    <name evidence="6" type="ORF">DFR76_1031</name>
</gene>
<evidence type="ECO:0000313" key="6">
    <source>
        <dbReference type="EMBL" id="RDI66930.1"/>
    </source>
</evidence>
<dbReference type="InterPro" id="IPR029058">
    <property type="entry name" value="AB_hydrolase_fold"/>
</dbReference>
<evidence type="ECO:0000313" key="7">
    <source>
        <dbReference type="Proteomes" id="UP000254869"/>
    </source>
</evidence>
<comment type="similarity">
    <text evidence="1 3">Belongs to the type-B carboxylesterase/lipase family.</text>
</comment>
<accession>A0A370I8K1</accession>
<protein>
    <recommendedName>
        <fullName evidence="3">Carboxylic ester hydrolase</fullName>
        <ecNumber evidence="3">3.1.1.-</ecNumber>
    </recommendedName>
</protein>
<evidence type="ECO:0000256" key="1">
    <source>
        <dbReference type="ARBA" id="ARBA00005964"/>
    </source>
</evidence>
<evidence type="ECO:0000256" key="4">
    <source>
        <dbReference type="SAM" id="MobiDB-lite"/>
    </source>
</evidence>
<dbReference type="Proteomes" id="UP000254869">
    <property type="component" value="Unassembled WGS sequence"/>
</dbReference>